<dbReference type="Gene3D" id="2.40.10.240">
    <property type="entry name" value="QueA-like"/>
    <property type="match status" value="1"/>
</dbReference>
<evidence type="ECO:0000256" key="7">
    <source>
        <dbReference type="ARBA" id="ARBA00022785"/>
    </source>
</evidence>
<dbReference type="NCBIfam" id="NF001140">
    <property type="entry name" value="PRK00147.1"/>
    <property type="match status" value="1"/>
</dbReference>
<dbReference type="GO" id="GO:0005737">
    <property type="term" value="C:cytoplasm"/>
    <property type="evidence" value="ECO:0007669"/>
    <property type="project" value="UniProtKB-SubCell"/>
</dbReference>
<dbReference type="Proteomes" id="UP000193870">
    <property type="component" value="Unassembled WGS sequence"/>
</dbReference>
<dbReference type="NCBIfam" id="TIGR00113">
    <property type="entry name" value="queA"/>
    <property type="match status" value="1"/>
</dbReference>
<comment type="pathway">
    <text evidence="2 13">tRNA modification; tRNA-queuosine biosynthesis.</text>
</comment>
<evidence type="ECO:0000256" key="3">
    <source>
        <dbReference type="ARBA" id="ARBA00011245"/>
    </source>
</evidence>
<keyword evidence="4 13" id="KW-0963">Cytoplasm</keyword>
<dbReference type="STRING" id="315423.SAMN04488020_101519"/>
<dbReference type="PANTHER" id="PTHR30307">
    <property type="entry name" value="S-ADENOSYLMETHIONINE:TRNA RIBOSYLTRANSFERASE-ISOMERASE"/>
    <property type="match status" value="1"/>
</dbReference>
<dbReference type="RefSeq" id="WP_085852537.1">
    <property type="nucleotide sequence ID" value="NZ_FOPF01000001.1"/>
</dbReference>
<evidence type="ECO:0000256" key="13">
    <source>
        <dbReference type="HAMAP-Rule" id="MF_00113"/>
    </source>
</evidence>
<evidence type="ECO:0000256" key="5">
    <source>
        <dbReference type="ARBA" id="ARBA00022679"/>
    </source>
</evidence>
<dbReference type="AlphaFoldDB" id="A0A1Y5RHF3"/>
<dbReference type="HAMAP" id="MF_00113">
    <property type="entry name" value="QueA"/>
    <property type="match status" value="1"/>
</dbReference>
<comment type="subcellular location">
    <subcellularLocation>
        <location evidence="1 13">Cytoplasm</location>
    </subcellularLocation>
</comment>
<dbReference type="Pfam" id="PF02547">
    <property type="entry name" value="Queuosine_synth"/>
    <property type="match status" value="1"/>
</dbReference>
<evidence type="ECO:0000313" key="14">
    <source>
        <dbReference type="EMBL" id="SLN17375.1"/>
    </source>
</evidence>
<gene>
    <name evidence="13 14" type="primary">queA</name>
    <name evidence="14" type="ORF">PAM7066_00519</name>
</gene>
<dbReference type="InterPro" id="IPR042119">
    <property type="entry name" value="QueA_dom2"/>
</dbReference>
<comment type="catalytic activity">
    <reaction evidence="8 13">
        <text>7-aminomethyl-7-carbaguanosine(34) in tRNA + S-adenosyl-L-methionine = epoxyqueuosine(34) in tRNA + adenine + L-methionine + 2 H(+)</text>
        <dbReference type="Rhea" id="RHEA:32155"/>
        <dbReference type="Rhea" id="RHEA-COMP:10342"/>
        <dbReference type="Rhea" id="RHEA-COMP:18582"/>
        <dbReference type="ChEBI" id="CHEBI:15378"/>
        <dbReference type="ChEBI" id="CHEBI:16708"/>
        <dbReference type="ChEBI" id="CHEBI:57844"/>
        <dbReference type="ChEBI" id="CHEBI:59789"/>
        <dbReference type="ChEBI" id="CHEBI:82833"/>
        <dbReference type="ChEBI" id="CHEBI:194443"/>
        <dbReference type="EC" id="2.4.99.17"/>
    </reaction>
</comment>
<keyword evidence="15" id="KW-1185">Reference proteome</keyword>
<keyword evidence="6 13" id="KW-0949">S-adenosyl-L-methionine</keyword>
<dbReference type="InterPro" id="IPR036100">
    <property type="entry name" value="QueA_sf"/>
</dbReference>
<evidence type="ECO:0000256" key="4">
    <source>
        <dbReference type="ARBA" id="ARBA00022490"/>
    </source>
</evidence>
<evidence type="ECO:0000256" key="11">
    <source>
        <dbReference type="ARBA" id="ARBA00069325"/>
    </source>
</evidence>
<evidence type="ECO:0000313" key="15">
    <source>
        <dbReference type="Proteomes" id="UP000193870"/>
    </source>
</evidence>
<dbReference type="EC" id="2.4.99.17" evidence="10 13"/>
<comment type="function">
    <text evidence="13">Transfers and isomerizes the ribose moiety from AdoMet to the 7-aminomethyl group of 7-deazaguanine (preQ1-tRNA) to give epoxyqueuosine (oQ-tRNA).</text>
</comment>
<dbReference type="GO" id="GO:0051075">
    <property type="term" value="F:S-adenosylmethionine:tRNA ribosyltransferase-isomerase activity"/>
    <property type="evidence" value="ECO:0007669"/>
    <property type="project" value="UniProtKB-EC"/>
</dbReference>
<keyword evidence="14" id="KW-0413">Isomerase</keyword>
<sequence length="361" mass="39205">MRLSDFDFDLPDDLIATRPARPRSSARLLVAEGCRITDAVVSDLPDWLRPGDRLVLNDTKVIPARLSGTRHRDGNAARVEATLLEPKADGTWGALLKPLKKVHDGEEILFSDALSAVVEGRGDGQARLRFNLAGEDFDAALADAGAMPLPPYIAAKRAADAQDREDYQTVWAKHQGAVAAPTASLHFDDALLDALRDRGVAFTHVTLHVGAGTFLPVKVDDIADHKMHAEWGEVGAEAAAEIMETIRAGGRIIPVGTTALRLIETAATAPREIAAWTGETDIFITPGFRFRVADALMTNFHLPKSTLMMLVSAFLGTDEIRRVYGHAIAERYRFFSYGDASLLLPGSEDGDRMRNADTNDA</sequence>
<keyword evidence="7 13" id="KW-0671">Queuosine biosynthesis</keyword>
<comment type="similarity">
    <text evidence="9 13">Belongs to the QueA family.</text>
</comment>
<dbReference type="GO" id="GO:0008616">
    <property type="term" value="P:tRNA queuosine(34) biosynthetic process"/>
    <property type="evidence" value="ECO:0007669"/>
    <property type="project" value="UniProtKB-UniRule"/>
</dbReference>
<evidence type="ECO:0000256" key="10">
    <source>
        <dbReference type="ARBA" id="ARBA00066503"/>
    </source>
</evidence>
<evidence type="ECO:0000256" key="8">
    <source>
        <dbReference type="ARBA" id="ARBA00052751"/>
    </source>
</evidence>
<keyword evidence="14" id="KW-0328">Glycosyltransferase</keyword>
<reference evidence="14 15" key="1">
    <citation type="submission" date="2017-03" db="EMBL/GenBank/DDBJ databases">
        <authorList>
            <person name="Afonso C.L."/>
            <person name="Miller P.J."/>
            <person name="Scott M.A."/>
            <person name="Spackman E."/>
            <person name="Goraichik I."/>
            <person name="Dimitrov K.M."/>
            <person name="Suarez D.L."/>
            <person name="Swayne D.E."/>
        </authorList>
    </citation>
    <scope>NUCLEOTIDE SEQUENCE [LARGE SCALE GENOMIC DNA]</scope>
    <source>
        <strain evidence="14 15">CECT 7066</strain>
    </source>
</reference>
<dbReference type="InterPro" id="IPR003699">
    <property type="entry name" value="QueA"/>
</dbReference>
<dbReference type="InterPro" id="IPR042118">
    <property type="entry name" value="QueA_dom1"/>
</dbReference>
<evidence type="ECO:0000256" key="2">
    <source>
        <dbReference type="ARBA" id="ARBA00004691"/>
    </source>
</evidence>
<evidence type="ECO:0000256" key="6">
    <source>
        <dbReference type="ARBA" id="ARBA00022691"/>
    </source>
</evidence>
<dbReference type="PANTHER" id="PTHR30307:SF0">
    <property type="entry name" value="S-ADENOSYLMETHIONINE:TRNA RIBOSYLTRANSFERASE-ISOMERASE"/>
    <property type="match status" value="1"/>
</dbReference>
<keyword evidence="5 13" id="KW-0808">Transferase</keyword>
<dbReference type="Gene3D" id="3.40.1780.10">
    <property type="entry name" value="QueA-like"/>
    <property type="match status" value="1"/>
</dbReference>
<accession>A0A1Y5RHF3</accession>
<evidence type="ECO:0000256" key="12">
    <source>
        <dbReference type="ARBA" id="ARBA00076160"/>
    </source>
</evidence>
<dbReference type="OrthoDB" id="9805933at2"/>
<dbReference type="SUPFAM" id="SSF111337">
    <property type="entry name" value="QueA-like"/>
    <property type="match status" value="1"/>
</dbReference>
<dbReference type="FunFam" id="3.40.1780.10:FF:000001">
    <property type="entry name" value="S-adenosylmethionine:tRNA ribosyltransferase-isomerase"/>
    <property type="match status" value="1"/>
</dbReference>
<organism evidence="14 15">
    <name type="scientific">Palleronia marisminoris</name>
    <dbReference type="NCBI Taxonomy" id="315423"/>
    <lineage>
        <taxon>Bacteria</taxon>
        <taxon>Pseudomonadati</taxon>
        <taxon>Pseudomonadota</taxon>
        <taxon>Alphaproteobacteria</taxon>
        <taxon>Rhodobacterales</taxon>
        <taxon>Roseobacteraceae</taxon>
        <taxon>Palleronia</taxon>
    </lineage>
</organism>
<name>A0A1Y5RHF3_9RHOB</name>
<evidence type="ECO:0000256" key="9">
    <source>
        <dbReference type="ARBA" id="ARBA00061210"/>
    </source>
</evidence>
<proteinExistence type="inferred from homology"/>
<evidence type="ECO:0000256" key="1">
    <source>
        <dbReference type="ARBA" id="ARBA00004496"/>
    </source>
</evidence>
<dbReference type="UniPathway" id="UPA00392"/>
<dbReference type="EMBL" id="FWFV01000001">
    <property type="protein sequence ID" value="SLN17375.1"/>
    <property type="molecule type" value="Genomic_DNA"/>
</dbReference>
<comment type="subunit">
    <text evidence="3 13">Monomer.</text>
</comment>
<protein>
    <recommendedName>
        <fullName evidence="11 13">S-adenosylmethionine:tRNA ribosyltransferase-isomerase</fullName>
        <ecNumber evidence="10 13">2.4.99.17</ecNumber>
    </recommendedName>
    <alternativeName>
        <fullName evidence="12 13">Queuosine biosynthesis protein QueA</fullName>
    </alternativeName>
</protein>